<evidence type="ECO:0000313" key="3">
    <source>
        <dbReference type="Proteomes" id="UP001607303"/>
    </source>
</evidence>
<protein>
    <submittedName>
        <fullName evidence="2">Uncharacterized protein</fullName>
    </submittedName>
</protein>
<keyword evidence="3" id="KW-1185">Reference proteome</keyword>
<organism evidence="2 3">
    <name type="scientific">Vespula maculifrons</name>
    <name type="common">Eastern yellow jacket</name>
    <name type="synonym">Wasp</name>
    <dbReference type="NCBI Taxonomy" id="7453"/>
    <lineage>
        <taxon>Eukaryota</taxon>
        <taxon>Metazoa</taxon>
        <taxon>Ecdysozoa</taxon>
        <taxon>Arthropoda</taxon>
        <taxon>Hexapoda</taxon>
        <taxon>Insecta</taxon>
        <taxon>Pterygota</taxon>
        <taxon>Neoptera</taxon>
        <taxon>Endopterygota</taxon>
        <taxon>Hymenoptera</taxon>
        <taxon>Apocrita</taxon>
        <taxon>Aculeata</taxon>
        <taxon>Vespoidea</taxon>
        <taxon>Vespidae</taxon>
        <taxon>Vespinae</taxon>
        <taxon>Vespula</taxon>
    </lineage>
</organism>
<feature type="non-terminal residue" evidence="2">
    <location>
        <position position="1"/>
    </location>
</feature>
<dbReference type="AlphaFoldDB" id="A0ABD2C015"/>
<dbReference type="Proteomes" id="UP001607303">
    <property type="component" value="Unassembled WGS sequence"/>
</dbReference>
<evidence type="ECO:0000256" key="1">
    <source>
        <dbReference type="SAM" id="MobiDB-lite"/>
    </source>
</evidence>
<sequence>HEKWKTNLCNSCQSSSFEMWKSFGRKHDKKKKISNVSDNEEDTPMNSNKRQQFLARSTTAAGVASALNKNPRSLSSINLDRESIRMAVDEKLPGMFRRRDSGSPAKGFLEADKSIQRIKPIDRILRITMQKDIFLKVDDLLQKLSDKIADYKASRKLSSSHDDA</sequence>
<dbReference type="EMBL" id="JAYRBN010000063">
    <property type="protein sequence ID" value="KAL2738345.1"/>
    <property type="molecule type" value="Genomic_DNA"/>
</dbReference>
<feature type="region of interest" description="Disordered" evidence="1">
    <location>
        <begin position="28"/>
        <end position="48"/>
    </location>
</feature>
<gene>
    <name evidence="2" type="ORF">V1477_011704</name>
</gene>
<proteinExistence type="predicted"/>
<name>A0ABD2C015_VESMC</name>
<evidence type="ECO:0000313" key="2">
    <source>
        <dbReference type="EMBL" id="KAL2738345.1"/>
    </source>
</evidence>
<reference evidence="2 3" key="1">
    <citation type="journal article" date="2024" name="Ann. Entomol. Soc. Am.">
        <title>Genomic analyses of the southern and eastern yellowjacket wasps (Hymenoptera: Vespidae) reveal evolutionary signatures of social life.</title>
        <authorList>
            <person name="Catto M.A."/>
            <person name="Caine P.B."/>
            <person name="Orr S.E."/>
            <person name="Hunt B.G."/>
            <person name="Goodisman M.A.D."/>
        </authorList>
    </citation>
    <scope>NUCLEOTIDE SEQUENCE [LARGE SCALE GENOMIC DNA]</scope>
    <source>
        <strain evidence="2">232</strain>
        <tissue evidence="2">Head and thorax</tissue>
    </source>
</reference>
<accession>A0ABD2C015</accession>
<comment type="caution">
    <text evidence="2">The sequence shown here is derived from an EMBL/GenBank/DDBJ whole genome shotgun (WGS) entry which is preliminary data.</text>
</comment>